<keyword evidence="2" id="KW-0812">Transmembrane</keyword>
<evidence type="ECO:0000256" key="2">
    <source>
        <dbReference type="SAM" id="Phobius"/>
    </source>
</evidence>
<dbReference type="InterPro" id="IPR057227">
    <property type="entry name" value="DUF7905"/>
</dbReference>
<evidence type="ECO:0000313" key="5">
    <source>
        <dbReference type="Proteomes" id="UP000245764"/>
    </source>
</evidence>
<protein>
    <recommendedName>
        <fullName evidence="3">DUF7905 domain-containing protein</fullName>
    </recommendedName>
</protein>
<keyword evidence="2" id="KW-0472">Membrane</keyword>
<name>A0A2H1FN11_ZYMTR</name>
<feature type="transmembrane region" description="Helical" evidence="2">
    <location>
        <begin position="1019"/>
        <end position="1039"/>
    </location>
</feature>
<feature type="domain" description="DUF7905" evidence="3">
    <location>
        <begin position="408"/>
        <end position="707"/>
    </location>
</feature>
<sequence>MEEDYELANARAWDTSLRDTAPQPENDDGNGWQVASRKKPVAQPSSQQNRQNPPASHPQQPRQARSAHQRHPITAHSNNCGGPIISAQRPPAYDASRREPGKSANTTGHHQGHAFGQPSGPKPVKKIVPLSIEPENISPAQQSWRRQEPPVDNVRIPADVAVQNATWKSIAVGHGTFMHTSDVKVGIGSGSWTFGIWGEPSAVAATKASIIAYVEETGASEKPSLSRKFAKTVSLTPVLRLRYEKRWQRAVLAERYRQFPPGDISFGAIGNFQWPIEEYRPEEVLGQSLEALDPIRMEHSCYVVKAERGQHVLQVMGDDRGVRHALKALKTTCFQIAARNLEPVRLHLIRWPCNSRGTHVYLETYRDPHVIAPPRMIQQSSRSPRVEGCAAGAADFEIARVSTLLSIERTRGTIENTLGQIAWLQGSVKFRIRLGVFLLTQYKQLQEGDMYELSEYETMTSQSQFKARTTEEMGDLHAEQNALAALQKADDMLTPQDALQHDLSAVAPVFSADFIFQNDAGDLHLAMTWHIAVDSDPNTPELEVGKKQWTRLDVDSGNATKLLDISLTDLQNGSAWSFDLSTEKPVSEDKLPQSLVRFAKSAHISRDALKRQDPMRPFVVYTPHSAMRWMRERTDYRYGIIGTDYTLELSKYQVKDLTPGQEHRLFEPRWSLDVYRTAWDTNLAHNQNLRIGETASWTSDMKEWFPRDIGGPDADAEEDAAGVDGFIQLMKKLERVEALIRGLSEDGVWERSSSAAYSRRTIAPPSALSTRNIYTTSYPQQISIAYHHRTHLAEMRVSTFVLALPALAAAQQQIPLVDQVKGWFAKATESLNAVVSSASESVSVKVPNPVASGAAKVATLKVERIGLENHNEVIKPDNPSSSTGIETWLVYVHGGNKTCFGMCGSAETAFNESVVLLAASPNPPKLARMDCETDPVLCNAWAISPPQIVHIQLPQPLADQSTPATTVRSIPLNRTTVAATQIAAIHLEDKYLETTPYEGLFHPFDGQLAKLGLNIPFGYLMWGFSLVPSWALMIGISFISRTFMGRKMAGPAPPAAGAPAPAAAQ</sequence>
<proteinExistence type="predicted"/>
<evidence type="ECO:0000313" key="4">
    <source>
        <dbReference type="EMBL" id="SMR42718.1"/>
    </source>
</evidence>
<dbReference type="EMBL" id="LT854253">
    <property type="protein sequence ID" value="SMR42718.1"/>
    <property type="molecule type" value="Genomic_DNA"/>
</dbReference>
<dbReference type="Pfam" id="PF25482">
    <property type="entry name" value="DUF7905"/>
    <property type="match status" value="1"/>
</dbReference>
<feature type="region of interest" description="Disordered" evidence="1">
    <location>
        <begin position="1"/>
        <end position="124"/>
    </location>
</feature>
<dbReference type="Proteomes" id="UP000245764">
    <property type="component" value="Chromosome 1"/>
</dbReference>
<evidence type="ECO:0000259" key="3">
    <source>
        <dbReference type="Pfam" id="PF25482"/>
    </source>
</evidence>
<accession>A0A2H1FN11</accession>
<feature type="compositionally biased region" description="Low complexity" evidence="1">
    <location>
        <begin position="42"/>
        <end position="54"/>
    </location>
</feature>
<gene>
    <name evidence="4" type="ORF">ZT1E4_G1496</name>
</gene>
<evidence type="ECO:0000256" key="1">
    <source>
        <dbReference type="SAM" id="MobiDB-lite"/>
    </source>
</evidence>
<dbReference type="AlphaFoldDB" id="A0A2H1FN11"/>
<organism evidence="4 5">
    <name type="scientific">Zymoseptoria tritici ST99CH_1E4</name>
    <dbReference type="NCBI Taxonomy" id="1276532"/>
    <lineage>
        <taxon>Eukaryota</taxon>
        <taxon>Fungi</taxon>
        <taxon>Dikarya</taxon>
        <taxon>Ascomycota</taxon>
        <taxon>Pezizomycotina</taxon>
        <taxon>Dothideomycetes</taxon>
        <taxon>Dothideomycetidae</taxon>
        <taxon>Mycosphaerellales</taxon>
        <taxon>Mycosphaerellaceae</taxon>
        <taxon>Zymoseptoria</taxon>
    </lineage>
</organism>
<reference evidence="5" key="1">
    <citation type="submission" date="2017-05" db="EMBL/GenBank/DDBJ databases">
        <authorList>
            <person name="Song R."/>
            <person name="Chenine A.L."/>
            <person name="Ruprecht R.M."/>
        </authorList>
    </citation>
    <scope>NUCLEOTIDE SEQUENCE [LARGE SCALE GENOMIC DNA]</scope>
</reference>
<keyword evidence="2" id="KW-1133">Transmembrane helix</keyword>